<evidence type="ECO:0000313" key="2">
    <source>
        <dbReference type="EMBL" id="QDS91013.1"/>
    </source>
</evidence>
<sequence length="468" mass="51454" precursor="true">MKPNSFSLSRRSALRCGLTACAALGSGGTSTQVLAANRDQSIQHFPAKAKHVIVLYMSGGFSHVDTFDPKPLLAREHDRSIGLESESTVSGMPKVDRFLKAASWKFRPNKDCGTEVSDLFPHIREIMHEAALIRSMNSDHRDHGEATLQLHTGSTSVAMPSVGAWLSYGLGSLNPQLPSHVVLSEHRPYNGPQIWDANFLPALHGGVRILPGKEPLPFLKSPNPDMIREFEFDLLAKLNQQHVQQRHDDGQLSGRIGAAQSARGLQQAAPEALDLSKESKETLDLYGSKPGDVTSYAAQCIMARRLVERGVRFVEIIDAVGSCSDNWDAAHRDIASHAKYAKRVDQPVAALISDLKRIGLLEETLVVFCTEFGRTPWAQDGKGTKSRSHHPQAFSCWLAGGGVKPGVIHGQSDDIGNLVEEDMVHIHDFHATILRIMGLDHTRLTYRHAGRDFRLTDVHGHVVDQILT</sequence>
<dbReference type="OrthoDB" id="127333at2"/>
<reference evidence="2 3" key="1">
    <citation type="submission" date="2019-02" db="EMBL/GenBank/DDBJ databases">
        <title>Deep-cultivation of Planctomycetes and their phenomic and genomic characterization uncovers novel biology.</title>
        <authorList>
            <person name="Wiegand S."/>
            <person name="Jogler M."/>
            <person name="Boedeker C."/>
            <person name="Pinto D."/>
            <person name="Vollmers J."/>
            <person name="Rivas-Marin E."/>
            <person name="Kohn T."/>
            <person name="Peeters S.H."/>
            <person name="Heuer A."/>
            <person name="Rast P."/>
            <person name="Oberbeckmann S."/>
            <person name="Bunk B."/>
            <person name="Jeske O."/>
            <person name="Meyerdierks A."/>
            <person name="Storesund J.E."/>
            <person name="Kallscheuer N."/>
            <person name="Luecker S."/>
            <person name="Lage O.M."/>
            <person name="Pohl T."/>
            <person name="Merkel B.J."/>
            <person name="Hornburger P."/>
            <person name="Mueller R.-W."/>
            <person name="Bruemmer F."/>
            <person name="Labrenz M."/>
            <person name="Spormann A.M."/>
            <person name="Op den Camp H."/>
            <person name="Overmann J."/>
            <person name="Amann R."/>
            <person name="Jetten M.S.M."/>
            <person name="Mascher T."/>
            <person name="Medema M.H."/>
            <person name="Devos D.P."/>
            <person name="Kaster A.-K."/>
            <person name="Ovreas L."/>
            <person name="Rohde M."/>
            <person name="Galperin M.Y."/>
            <person name="Jogler C."/>
        </authorList>
    </citation>
    <scope>NUCLEOTIDE SEQUENCE [LARGE SCALE GENOMIC DNA]</scope>
    <source>
        <strain evidence="2 3">EC9</strain>
    </source>
</reference>
<evidence type="ECO:0008006" key="4">
    <source>
        <dbReference type="Google" id="ProtNLM"/>
    </source>
</evidence>
<feature type="signal peptide" evidence="1">
    <location>
        <begin position="1"/>
        <end position="35"/>
    </location>
</feature>
<dbReference type="KEGG" id="ruv:EC9_52320"/>
<protein>
    <recommendedName>
        <fullName evidence="4">Sulfatase</fullName>
    </recommendedName>
</protein>
<gene>
    <name evidence="2" type="ORF">EC9_52320</name>
</gene>
<dbReference type="PROSITE" id="PS51318">
    <property type="entry name" value="TAT"/>
    <property type="match status" value="1"/>
</dbReference>
<organism evidence="2 3">
    <name type="scientific">Rosistilla ulvae</name>
    <dbReference type="NCBI Taxonomy" id="1930277"/>
    <lineage>
        <taxon>Bacteria</taxon>
        <taxon>Pseudomonadati</taxon>
        <taxon>Planctomycetota</taxon>
        <taxon>Planctomycetia</taxon>
        <taxon>Pirellulales</taxon>
        <taxon>Pirellulaceae</taxon>
        <taxon>Rosistilla</taxon>
    </lineage>
</organism>
<feature type="chain" id="PRO_5021998636" description="Sulfatase" evidence="1">
    <location>
        <begin position="36"/>
        <end position="468"/>
    </location>
</feature>
<dbReference type="PANTHER" id="PTHR43737:SF1">
    <property type="entry name" value="DUF1501 DOMAIN-CONTAINING PROTEIN"/>
    <property type="match status" value="1"/>
</dbReference>
<dbReference type="InterPro" id="IPR010869">
    <property type="entry name" value="DUF1501"/>
</dbReference>
<evidence type="ECO:0000256" key="1">
    <source>
        <dbReference type="SAM" id="SignalP"/>
    </source>
</evidence>
<keyword evidence="3" id="KW-1185">Reference proteome</keyword>
<dbReference type="InterPro" id="IPR006311">
    <property type="entry name" value="TAT_signal"/>
</dbReference>
<dbReference type="EMBL" id="CP036261">
    <property type="protein sequence ID" value="QDS91013.1"/>
    <property type="molecule type" value="Genomic_DNA"/>
</dbReference>
<dbReference type="Gene3D" id="3.40.720.10">
    <property type="entry name" value="Alkaline Phosphatase, subunit A"/>
    <property type="match status" value="1"/>
</dbReference>
<dbReference type="Proteomes" id="UP000319557">
    <property type="component" value="Chromosome"/>
</dbReference>
<name>A0A517M803_9BACT</name>
<accession>A0A517M803</accession>
<dbReference type="SUPFAM" id="SSF53649">
    <property type="entry name" value="Alkaline phosphatase-like"/>
    <property type="match status" value="1"/>
</dbReference>
<dbReference type="Pfam" id="PF07394">
    <property type="entry name" value="DUF1501"/>
    <property type="match status" value="1"/>
</dbReference>
<proteinExistence type="predicted"/>
<dbReference type="AlphaFoldDB" id="A0A517M803"/>
<dbReference type="InterPro" id="IPR017850">
    <property type="entry name" value="Alkaline_phosphatase_core_sf"/>
</dbReference>
<evidence type="ECO:0000313" key="3">
    <source>
        <dbReference type="Proteomes" id="UP000319557"/>
    </source>
</evidence>
<keyword evidence="1" id="KW-0732">Signal</keyword>
<dbReference type="PANTHER" id="PTHR43737">
    <property type="entry name" value="BLL7424 PROTEIN"/>
    <property type="match status" value="1"/>
</dbReference>